<evidence type="ECO:0000313" key="7">
    <source>
        <dbReference type="EMBL" id="CAH1262467.1"/>
    </source>
</evidence>
<evidence type="ECO:0000256" key="2">
    <source>
        <dbReference type="ARBA" id="ARBA00022741"/>
    </source>
</evidence>
<dbReference type="GO" id="GO:0005524">
    <property type="term" value="F:ATP binding"/>
    <property type="evidence" value="ECO:0007669"/>
    <property type="project" value="UniProtKB-KW"/>
</dbReference>
<organism evidence="7 8">
    <name type="scientific">Branchiostoma lanceolatum</name>
    <name type="common">Common lancelet</name>
    <name type="synonym">Amphioxus lanceolatum</name>
    <dbReference type="NCBI Taxonomy" id="7740"/>
    <lineage>
        <taxon>Eukaryota</taxon>
        <taxon>Metazoa</taxon>
        <taxon>Chordata</taxon>
        <taxon>Cephalochordata</taxon>
        <taxon>Leptocardii</taxon>
        <taxon>Amphioxiformes</taxon>
        <taxon>Branchiostomatidae</taxon>
        <taxon>Branchiostoma</taxon>
    </lineage>
</organism>
<feature type="domain" description="Protein kinase" evidence="6">
    <location>
        <begin position="4"/>
        <end position="310"/>
    </location>
</feature>
<gene>
    <name evidence="7" type="primary">STK35</name>
    <name evidence="7" type="ORF">BLAG_LOCUS17508</name>
</gene>
<dbReference type="OrthoDB" id="24822at2759"/>
<dbReference type="AlphaFoldDB" id="A0A8K0EQL6"/>
<evidence type="ECO:0000256" key="5">
    <source>
        <dbReference type="SAM" id="MobiDB-lite"/>
    </source>
</evidence>
<evidence type="ECO:0000313" key="8">
    <source>
        <dbReference type="Proteomes" id="UP000838412"/>
    </source>
</evidence>
<accession>A0A8K0EQL6</accession>
<dbReference type="Pfam" id="PF00069">
    <property type="entry name" value="Pkinase"/>
    <property type="match status" value="1"/>
</dbReference>
<evidence type="ECO:0000256" key="3">
    <source>
        <dbReference type="ARBA" id="ARBA00022777"/>
    </source>
</evidence>
<dbReference type="Gene3D" id="3.30.200.20">
    <property type="entry name" value="Phosphorylase Kinase, domain 1"/>
    <property type="match status" value="1"/>
</dbReference>
<protein>
    <submittedName>
        <fullName evidence="7">STK35 protein</fullName>
    </submittedName>
</protein>
<dbReference type="SUPFAM" id="SSF56112">
    <property type="entry name" value="Protein kinase-like (PK-like)"/>
    <property type="match status" value="1"/>
</dbReference>
<dbReference type="CDD" id="cd00180">
    <property type="entry name" value="PKc"/>
    <property type="match status" value="1"/>
</dbReference>
<evidence type="ECO:0000256" key="1">
    <source>
        <dbReference type="ARBA" id="ARBA00022679"/>
    </source>
</evidence>
<dbReference type="GO" id="GO:0005634">
    <property type="term" value="C:nucleus"/>
    <property type="evidence" value="ECO:0007669"/>
    <property type="project" value="TreeGrafter"/>
</dbReference>
<evidence type="ECO:0000256" key="4">
    <source>
        <dbReference type="ARBA" id="ARBA00022840"/>
    </source>
</evidence>
<keyword evidence="8" id="KW-1185">Reference proteome</keyword>
<dbReference type="InterPro" id="IPR050339">
    <property type="entry name" value="CC_SR_Kinase"/>
</dbReference>
<keyword evidence="4" id="KW-0067">ATP-binding</keyword>
<dbReference type="Proteomes" id="UP000838412">
    <property type="component" value="Chromosome 4"/>
</dbReference>
<dbReference type="GO" id="GO:0110031">
    <property type="term" value="P:negative regulation of G2/MI transition of meiotic cell cycle"/>
    <property type="evidence" value="ECO:0007669"/>
    <property type="project" value="TreeGrafter"/>
</dbReference>
<sequence>MEKYTNLQELGQGAFGKVYKADREEDCSTHALKCLTVDSIDKGQVVLKEIHALQQVGEHPNILQFTEVFTENGLNTPVLTVWLVMDYCSGGTLDGFISNHNPDRATVLQLLCGTAEGVAYLHGRNVVHGALKPDNILVDNFGKLPIVKIADFGIVRVCEQGGWDISNYHRQTANGTRMYLSPEIIIGVLAQRPHLVRYTAKADVFALGLIIVVILESTCTDPAISSTDPAVSSTDPAVPGTDPAKTGKLVPAVYENGQPAAMAEVMVAHPGYPVADMLMRSEPPGSPVKALVLSMLETYPYRRPTSKQVLGRLREITGSSDGTNIQAVPPRPSYTAVEVPAEDAGTSSLADSCGDDCTCSCCCMVCWTCKGRNKWYDPEGKGCVWQLLLMLIRVGQAWRRAAVLGDISTYETPLTSSAASEDRPENVPVSGGA</sequence>
<dbReference type="PANTHER" id="PTHR11042">
    <property type="entry name" value="EUKARYOTIC TRANSLATION INITIATION FACTOR 2-ALPHA KINASE EIF2-ALPHA KINASE -RELATED"/>
    <property type="match status" value="1"/>
</dbReference>
<dbReference type="EMBL" id="OV696689">
    <property type="protein sequence ID" value="CAH1262467.1"/>
    <property type="molecule type" value="Genomic_DNA"/>
</dbReference>
<reference evidence="7" key="1">
    <citation type="submission" date="2022-01" db="EMBL/GenBank/DDBJ databases">
        <authorList>
            <person name="Braso-Vives M."/>
        </authorList>
    </citation>
    <scope>NUCLEOTIDE SEQUENCE</scope>
</reference>
<keyword evidence="2" id="KW-0547">Nucleotide-binding</keyword>
<proteinExistence type="predicted"/>
<keyword evidence="3" id="KW-0418">Kinase</keyword>
<keyword evidence="1" id="KW-0808">Transferase</keyword>
<dbReference type="GO" id="GO:0004672">
    <property type="term" value="F:protein kinase activity"/>
    <property type="evidence" value="ECO:0007669"/>
    <property type="project" value="InterPro"/>
</dbReference>
<dbReference type="Gene3D" id="1.10.510.10">
    <property type="entry name" value="Transferase(Phosphotransferase) domain 1"/>
    <property type="match status" value="1"/>
</dbReference>
<name>A0A8K0EQL6_BRALA</name>
<evidence type="ECO:0000259" key="6">
    <source>
        <dbReference type="Pfam" id="PF00069"/>
    </source>
</evidence>
<dbReference type="GO" id="GO:0005737">
    <property type="term" value="C:cytoplasm"/>
    <property type="evidence" value="ECO:0007669"/>
    <property type="project" value="TreeGrafter"/>
</dbReference>
<dbReference type="InterPro" id="IPR000719">
    <property type="entry name" value="Prot_kinase_dom"/>
</dbReference>
<dbReference type="PANTHER" id="PTHR11042:SF190">
    <property type="entry name" value="MITOSIS INHIBITOR PROTEIN KINASE MIK1"/>
    <property type="match status" value="1"/>
</dbReference>
<feature type="region of interest" description="Disordered" evidence="5">
    <location>
        <begin position="414"/>
        <end position="433"/>
    </location>
</feature>
<dbReference type="InterPro" id="IPR011009">
    <property type="entry name" value="Kinase-like_dom_sf"/>
</dbReference>